<dbReference type="NCBIfam" id="TIGR03923">
    <property type="entry name" value="T7SS_EccE"/>
    <property type="match status" value="1"/>
</dbReference>
<feature type="compositionally biased region" description="Basic residues" evidence="7">
    <location>
        <begin position="1"/>
        <end position="14"/>
    </location>
</feature>
<protein>
    <submittedName>
        <fullName evidence="10">Type VII secretion protein EccE</fullName>
    </submittedName>
</protein>
<evidence type="ECO:0000256" key="1">
    <source>
        <dbReference type="ARBA" id="ARBA00004236"/>
    </source>
</evidence>
<evidence type="ECO:0000256" key="6">
    <source>
        <dbReference type="ARBA" id="ARBA00023136"/>
    </source>
</evidence>
<keyword evidence="6 8" id="KW-0472">Membrane</keyword>
<keyword evidence="3" id="KW-1003">Cell membrane</keyword>
<proteinExistence type="inferred from homology"/>
<sequence length="450" mass="47929">MSTATRSRRRNGGRRTRENQRPEGPPEPAQSPPAASDRTAPAAPAAPTLARRPGSIGPIRVQQLVGFELAAAALLIGWLLRPIGLTVGIVLAVPLVLAGLLRRRGRPLPEWFGTARALRDRRKRNSEPVPPGTDPGFAPAVECDPALRTYSFHDRQQREIGMVGDGTFLSALVQVEAADLPLRPAAGTRDIPLDLLQGLLEVDDIRLASVQVVQHTQPAPAPHLPPQAMAVRSYGPLQAQSMTPGLRLTWVALKLDPELCPEAVQARGGGMQGARRALLRVADQLASRLMGAGLKAKVLSESDINAAIATSSCVNPLATTGGAALDGSRSSRRTAETSRAWRCDDRWHTTYWISRWPQVGGGTSTLPQLVGALTSSPALASTFSLTIGKRRGGLLALSGHVRLTGRGENELDEAAQHLERAAAAFRVGLVRLDREQLPGVLATLPLGGTR</sequence>
<organism evidence="10 11">
    <name type="scientific">Streptomyces griseoviridis</name>
    <dbReference type="NCBI Taxonomy" id="45398"/>
    <lineage>
        <taxon>Bacteria</taxon>
        <taxon>Bacillati</taxon>
        <taxon>Actinomycetota</taxon>
        <taxon>Actinomycetes</taxon>
        <taxon>Kitasatosporales</taxon>
        <taxon>Streptomycetaceae</taxon>
        <taxon>Streptomyces</taxon>
    </lineage>
</organism>
<evidence type="ECO:0000256" key="5">
    <source>
        <dbReference type="ARBA" id="ARBA00022989"/>
    </source>
</evidence>
<keyword evidence="5 8" id="KW-1133">Transmembrane helix</keyword>
<feature type="transmembrane region" description="Helical" evidence="8">
    <location>
        <begin position="85"/>
        <end position="101"/>
    </location>
</feature>
<dbReference type="InterPro" id="IPR050051">
    <property type="entry name" value="EccE_dom"/>
</dbReference>
<evidence type="ECO:0000256" key="2">
    <source>
        <dbReference type="ARBA" id="ARBA00007759"/>
    </source>
</evidence>
<dbReference type="InterPro" id="IPR021368">
    <property type="entry name" value="T7SS_EccE"/>
</dbReference>
<keyword evidence="4 8" id="KW-0812">Transmembrane</keyword>
<accession>A0A918LLD8</accession>
<reference evidence="10" key="2">
    <citation type="submission" date="2020-09" db="EMBL/GenBank/DDBJ databases">
        <authorList>
            <person name="Sun Q."/>
            <person name="Ohkuma M."/>
        </authorList>
    </citation>
    <scope>NUCLEOTIDE SEQUENCE</scope>
    <source>
        <strain evidence="10">JCM 4234</strain>
    </source>
</reference>
<comment type="caution">
    <text evidence="10">The sequence shown here is derived from an EMBL/GenBank/DDBJ whole genome shotgun (WGS) entry which is preliminary data.</text>
</comment>
<evidence type="ECO:0000256" key="7">
    <source>
        <dbReference type="SAM" id="MobiDB-lite"/>
    </source>
</evidence>
<evidence type="ECO:0000256" key="3">
    <source>
        <dbReference type="ARBA" id="ARBA00022475"/>
    </source>
</evidence>
<feature type="compositionally biased region" description="Low complexity" evidence="7">
    <location>
        <begin position="32"/>
        <end position="53"/>
    </location>
</feature>
<reference evidence="10" key="1">
    <citation type="journal article" date="2014" name="Int. J. Syst. Evol. Microbiol.">
        <title>Complete genome sequence of Corynebacterium casei LMG S-19264T (=DSM 44701T), isolated from a smear-ripened cheese.</title>
        <authorList>
            <consortium name="US DOE Joint Genome Institute (JGI-PGF)"/>
            <person name="Walter F."/>
            <person name="Albersmeier A."/>
            <person name="Kalinowski J."/>
            <person name="Ruckert C."/>
        </authorList>
    </citation>
    <scope>NUCLEOTIDE SEQUENCE</scope>
    <source>
        <strain evidence="10">JCM 4234</strain>
    </source>
</reference>
<comment type="similarity">
    <text evidence="2">Belongs to the EccE family.</text>
</comment>
<evidence type="ECO:0000256" key="4">
    <source>
        <dbReference type="ARBA" id="ARBA00022692"/>
    </source>
</evidence>
<feature type="region of interest" description="Disordered" evidence="7">
    <location>
        <begin position="119"/>
        <end position="139"/>
    </location>
</feature>
<evidence type="ECO:0000313" key="11">
    <source>
        <dbReference type="Proteomes" id="UP000653493"/>
    </source>
</evidence>
<feature type="region of interest" description="Disordered" evidence="7">
    <location>
        <begin position="1"/>
        <end position="54"/>
    </location>
</feature>
<evidence type="ECO:0000259" key="9">
    <source>
        <dbReference type="Pfam" id="PF11203"/>
    </source>
</evidence>
<evidence type="ECO:0000256" key="8">
    <source>
        <dbReference type="SAM" id="Phobius"/>
    </source>
</evidence>
<name>A0A918LLD8_STRGD</name>
<dbReference type="Proteomes" id="UP000653493">
    <property type="component" value="Unassembled WGS sequence"/>
</dbReference>
<dbReference type="GO" id="GO:0005886">
    <property type="term" value="C:plasma membrane"/>
    <property type="evidence" value="ECO:0007669"/>
    <property type="project" value="UniProtKB-SubCell"/>
</dbReference>
<gene>
    <name evidence="10" type="ORF">GCM10010238_66060</name>
</gene>
<evidence type="ECO:0000313" key="10">
    <source>
        <dbReference type="EMBL" id="GGS68172.1"/>
    </source>
</evidence>
<comment type="subcellular location">
    <subcellularLocation>
        <location evidence="1">Cell membrane</location>
    </subcellularLocation>
</comment>
<keyword evidence="11" id="KW-1185">Reference proteome</keyword>
<dbReference type="Pfam" id="PF11203">
    <property type="entry name" value="EccE"/>
    <property type="match status" value="1"/>
</dbReference>
<dbReference type="AlphaFoldDB" id="A0A918LLD8"/>
<dbReference type="EMBL" id="BMSL01000036">
    <property type="protein sequence ID" value="GGS68172.1"/>
    <property type="molecule type" value="Genomic_DNA"/>
</dbReference>
<feature type="domain" description="Type VII secretion system protein EccE" evidence="9">
    <location>
        <begin position="244"/>
        <end position="353"/>
    </location>
</feature>